<proteinExistence type="predicted"/>
<dbReference type="PANTHER" id="PTHR34216">
    <property type="match status" value="1"/>
</dbReference>
<dbReference type="PANTHER" id="PTHR34216:SF3">
    <property type="entry name" value="POLY-BETA-1,6-N-ACETYL-D-GLUCOSAMINE N-DEACETYLASE"/>
    <property type="match status" value="1"/>
</dbReference>
<comment type="caution">
    <text evidence="4">The sequence shown here is derived from an EMBL/GenBank/DDBJ whole genome shotgun (WGS) entry which is preliminary data.</text>
</comment>
<keyword evidence="2" id="KW-0732">Signal</keyword>
<dbReference type="GO" id="GO:0016810">
    <property type="term" value="F:hydrolase activity, acting on carbon-nitrogen (but not peptide) bonds"/>
    <property type="evidence" value="ECO:0007669"/>
    <property type="project" value="InterPro"/>
</dbReference>
<dbReference type="GO" id="GO:0005975">
    <property type="term" value="P:carbohydrate metabolic process"/>
    <property type="evidence" value="ECO:0007669"/>
    <property type="project" value="InterPro"/>
</dbReference>
<organism evidence="4 5">
    <name type="scientific">Mediterraneibacter gnavus</name>
    <name type="common">Ruminococcus gnavus</name>
    <dbReference type="NCBI Taxonomy" id="33038"/>
    <lineage>
        <taxon>Bacteria</taxon>
        <taxon>Bacillati</taxon>
        <taxon>Bacillota</taxon>
        <taxon>Clostridia</taxon>
        <taxon>Lachnospirales</taxon>
        <taxon>Lachnospiraceae</taxon>
        <taxon>Mediterraneibacter</taxon>
    </lineage>
</organism>
<feature type="domain" description="NodB homology" evidence="3">
    <location>
        <begin position="76"/>
        <end position="201"/>
    </location>
</feature>
<evidence type="ECO:0000256" key="2">
    <source>
        <dbReference type="ARBA" id="ARBA00022729"/>
    </source>
</evidence>
<dbReference type="CDD" id="cd10918">
    <property type="entry name" value="CE4_NodB_like_5s_6s"/>
    <property type="match status" value="1"/>
</dbReference>
<evidence type="ECO:0000313" key="4">
    <source>
        <dbReference type="EMBL" id="MDE1203398.1"/>
    </source>
</evidence>
<dbReference type="RefSeq" id="WP_147419569.1">
    <property type="nucleotide sequence ID" value="NZ_JAPZEG010000007.1"/>
</dbReference>
<comment type="subcellular location">
    <subcellularLocation>
        <location evidence="1">Secreted</location>
    </subcellularLocation>
</comment>
<reference evidence="4" key="1">
    <citation type="submission" date="2022-12" db="EMBL/GenBank/DDBJ databases">
        <title>Genome of R. gnavus strain RSHDN_120.</title>
        <authorList>
            <person name="Abdugheni R."/>
        </authorList>
    </citation>
    <scope>NUCLEOTIDE SEQUENCE</scope>
    <source>
        <strain evidence="4">RSHDN_120</strain>
    </source>
</reference>
<dbReference type="Gene3D" id="3.20.20.370">
    <property type="entry name" value="Glycoside hydrolase/deacetylase"/>
    <property type="match status" value="1"/>
</dbReference>
<dbReference type="AlphaFoldDB" id="A0AAW6JZJ0"/>
<evidence type="ECO:0000256" key="1">
    <source>
        <dbReference type="ARBA" id="ARBA00004613"/>
    </source>
</evidence>
<dbReference type="GO" id="GO:0005576">
    <property type="term" value="C:extracellular region"/>
    <property type="evidence" value="ECO:0007669"/>
    <property type="project" value="UniProtKB-SubCell"/>
</dbReference>
<evidence type="ECO:0000313" key="5">
    <source>
        <dbReference type="Proteomes" id="UP001149331"/>
    </source>
</evidence>
<dbReference type="InterPro" id="IPR051398">
    <property type="entry name" value="Polysacch_Deacetylase"/>
</dbReference>
<dbReference type="InterPro" id="IPR011330">
    <property type="entry name" value="Glyco_hydro/deAcase_b/a-brl"/>
</dbReference>
<protein>
    <submittedName>
        <fullName evidence="4">Polysaccharide deacetylase family protein</fullName>
    </submittedName>
</protein>
<dbReference type="SUPFAM" id="SSF88713">
    <property type="entry name" value="Glycoside hydrolase/deacetylase"/>
    <property type="match status" value="1"/>
</dbReference>
<dbReference type="EMBL" id="JAPZEG010000007">
    <property type="protein sequence ID" value="MDE1203398.1"/>
    <property type="molecule type" value="Genomic_DNA"/>
</dbReference>
<sequence>MNIYRIISGVKQRLLAKKYMHKKNDTFIFMFHEVTNGEAAIYEDISITKENFSLLLNEIAKKNFLFDSIEDIFKEKDRRVIITFDDIFQNAYENAIPILNERNIPYTVFITSEYVDKEGYITSSEVEKLKQNKLCTVGFHANKHDLMCDLSDDDIKVNTSAKTFERRFDIKCDYFAFPFGSVYACPKRSVSIASTQGYKAVFSTIDSPVSNNDIRRNPWFIPRICVSDHKWENILKKLS</sequence>
<gene>
    <name evidence="4" type="ORF">O4N78_07390</name>
</gene>
<dbReference type="Proteomes" id="UP001149331">
    <property type="component" value="Unassembled WGS sequence"/>
</dbReference>
<dbReference type="InterPro" id="IPR002509">
    <property type="entry name" value="NODB_dom"/>
</dbReference>
<dbReference type="Pfam" id="PF01522">
    <property type="entry name" value="Polysacc_deac_1"/>
    <property type="match status" value="1"/>
</dbReference>
<evidence type="ECO:0000259" key="3">
    <source>
        <dbReference type="Pfam" id="PF01522"/>
    </source>
</evidence>
<accession>A0AAW6JZJ0</accession>
<name>A0AAW6JZJ0_MEDGN</name>